<dbReference type="RefSeq" id="WP_192773502.1">
    <property type="nucleotide sequence ID" value="NZ_BAAASY010000025.1"/>
</dbReference>
<gene>
    <name evidence="3" type="ORF">H4W81_000775</name>
</gene>
<evidence type="ECO:0000313" key="4">
    <source>
        <dbReference type="Proteomes" id="UP000661607"/>
    </source>
</evidence>
<dbReference type="Proteomes" id="UP000661607">
    <property type="component" value="Unassembled WGS sequence"/>
</dbReference>
<reference evidence="3 4" key="1">
    <citation type="submission" date="2020-10" db="EMBL/GenBank/DDBJ databases">
        <title>Sequencing the genomes of 1000 actinobacteria strains.</title>
        <authorList>
            <person name="Klenk H.-P."/>
        </authorList>
    </citation>
    <scope>NUCLEOTIDE SEQUENCE [LARGE SCALE GENOMIC DNA]</scope>
    <source>
        <strain evidence="3 4">DSM 43748</strain>
    </source>
</reference>
<keyword evidence="1" id="KW-0732">Signal</keyword>
<evidence type="ECO:0000256" key="1">
    <source>
        <dbReference type="SAM" id="SignalP"/>
    </source>
</evidence>
<protein>
    <recommendedName>
        <fullName evidence="2">Alpha/beta hydrolase domain-containing protein</fullName>
    </recommendedName>
</protein>
<feature type="domain" description="Alpha/beta hydrolase" evidence="2">
    <location>
        <begin position="197"/>
        <end position="421"/>
    </location>
</feature>
<feature type="chain" id="PRO_5047327879" description="Alpha/beta hydrolase domain-containing protein" evidence="1">
    <location>
        <begin position="32"/>
        <end position="449"/>
    </location>
</feature>
<proteinExistence type="predicted"/>
<name>A0ABR9K871_9ACTN</name>
<sequence>MKTRFGLSRVLALATVVALISPAGWSGGAVADDRGTNRENEAPASVTPGVDRLLPPRVTPIGTFEGVRYVRYSGVFEGQTSTGAFRVPYQITAAQDPRHGNRTVLVEPSHFAIGLGVRDIYLRPRFLFGRGFAHAGIGWSTATFGPGRDKRILDPTVPDVFIAGGVAEGGGRTDNEIIVAFARALAVDWQAKKMLGKVARRYASGFSDASTPLMDLIISGRASKVFDFALPFLTEEPDPQPALRSGRFRGKLIVLNSEADASSALIDRRLVPDRYRFYQVAGTPHVADPPDIPFFSNRTTPASYEPALRAHFLQGDRWVRRGSQPPASYHLRTTGGTGIARDTNGHAIAVDVHGRRVPRLPFVELGEARYTRGFLGSYDRVRSIAELGFGSHARYREAFRRRLSDHAEAGYILPRDAEEMRARAALCPPLTFTQTYRGHYDNFVAIDPC</sequence>
<dbReference type="Pfam" id="PF20091">
    <property type="entry name" value="Abhydrolase_10"/>
    <property type="match status" value="1"/>
</dbReference>
<keyword evidence="4" id="KW-1185">Reference proteome</keyword>
<evidence type="ECO:0000313" key="3">
    <source>
        <dbReference type="EMBL" id="MBE1557996.1"/>
    </source>
</evidence>
<evidence type="ECO:0000259" key="2">
    <source>
        <dbReference type="Pfam" id="PF20091"/>
    </source>
</evidence>
<dbReference type="InterPro" id="IPR045394">
    <property type="entry name" value="Abhydrolase_dom"/>
</dbReference>
<feature type="signal peptide" evidence="1">
    <location>
        <begin position="1"/>
        <end position="31"/>
    </location>
</feature>
<comment type="caution">
    <text evidence="3">The sequence shown here is derived from an EMBL/GenBank/DDBJ whole genome shotgun (WGS) entry which is preliminary data.</text>
</comment>
<organism evidence="3 4">
    <name type="scientific">Nonomuraea africana</name>
    <dbReference type="NCBI Taxonomy" id="46171"/>
    <lineage>
        <taxon>Bacteria</taxon>
        <taxon>Bacillati</taxon>
        <taxon>Actinomycetota</taxon>
        <taxon>Actinomycetes</taxon>
        <taxon>Streptosporangiales</taxon>
        <taxon>Streptosporangiaceae</taxon>
        <taxon>Nonomuraea</taxon>
    </lineage>
</organism>
<accession>A0ABR9K871</accession>
<dbReference type="EMBL" id="JADBEF010000001">
    <property type="protein sequence ID" value="MBE1557996.1"/>
    <property type="molecule type" value="Genomic_DNA"/>
</dbReference>